<evidence type="ECO:0000313" key="1">
    <source>
        <dbReference type="EMBL" id="KAI1726211.1"/>
    </source>
</evidence>
<name>A0AAD4R6G1_9BILA</name>
<proteinExistence type="predicted"/>
<accession>A0AAD4R6G1</accession>
<organism evidence="1 2">
    <name type="scientific">Ditylenchus destructor</name>
    <dbReference type="NCBI Taxonomy" id="166010"/>
    <lineage>
        <taxon>Eukaryota</taxon>
        <taxon>Metazoa</taxon>
        <taxon>Ecdysozoa</taxon>
        <taxon>Nematoda</taxon>
        <taxon>Chromadorea</taxon>
        <taxon>Rhabditida</taxon>
        <taxon>Tylenchina</taxon>
        <taxon>Tylenchomorpha</taxon>
        <taxon>Sphaerularioidea</taxon>
        <taxon>Anguinidae</taxon>
        <taxon>Anguininae</taxon>
        <taxon>Ditylenchus</taxon>
    </lineage>
</organism>
<keyword evidence="2" id="KW-1185">Reference proteome</keyword>
<dbReference type="Proteomes" id="UP001201812">
    <property type="component" value="Unassembled WGS sequence"/>
</dbReference>
<evidence type="ECO:0000313" key="2">
    <source>
        <dbReference type="Proteomes" id="UP001201812"/>
    </source>
</evidence>
<comment type="caution">
    <text evidence="1">The sequence shown here is derived from an EMBL/GenBank/DDBJ whole genome shotgun (WGS) entry which is preliminary data.</text>
</comment>
<dbReference type="EMBL" id="JAKKPZ010000002">
    <property type="protein sequence ID" value="KAI1726211.1"/>
    <property type="molecule type" value="Genomic_DNA"/>
</dbReference>
<reference evidence="1" key="1">
    <citation type="submission" date="2022-01" db="EMBL/GenBank/DDBJ databases">
        <title>Genome Sequence Resource for Two Populations of Ditylenchus destructor, the Migratory Endoparasitic Phytonematode.</title>
        <authorList>
            <person name="Zhang H."/>
            <person name="Lin R."/>
            <person name="Xie B."/>
        </authorList>
    </citation>
    <scope>NUCLEOTIDE SEQUENCE</scope>
    <source>
        <strain evidence="1">BazhouSP</strain>
    </source>
</reference>
<protein>
    <submittedName>
        <fullName evidence="1">Uncharacterized protein</fullName>
    </submittedName>
</protein>
<gene>
    <name evidence="1" type="ORF">DdX_02913</name>
</gene>
<dbReference type="AlphaFoldDB" id="A0AAD4R6G1"/>
<sequence length="123" mass="14166">METPCDENLSYMEKFDNSNLADNIFEYDLPESPVGNRCYKDQTEVYASIADDALSQQSTIVAKDILLDTFRFLPRKNLDILQPVCRLEVNWNILNSPPNIIMLLVKWKGRGKAAPVEFSCVWY</sequence>